<dbReference type="GO" id="GO:0005576">
    <property type="term" value="C:extracellular region"/>
    <property type="evidence" value="ECO:0007669"/>
    <property type="project" value="TreeGrafter"/>
</dbReference>
<dbReference type="EMBL" id="JAKELL010000151">
    <property type="protein sequence ID" value="KAH8979904.1"/>
    <property type="molecule type" value="Genomic_DNA"/>
</dbReference>
<feature type="compositionally biased region" description="Low complexity" evidence="1">
    <location>
        <begin position="482"/>
        <end position="511"/>
    </location>
</feature>
<dbReference type="GO" id="GO:0005886">
    <property type="term" value="C:plasma membrane"/>
    <property type="evidence" value="ECO:0007669"/>
    <property type="project" value="InterPro"/>
</dbReference>
<proteinExistence type="predicted"/>
<feature type="transmembrane region" description="Helical" evidence="2">
    <location>
        <begin position="729"/>
        <end position="753"/>
    </location>
</feature>
<dbReference type="GO" id="GO:0030010">
    <property type="term" value="P:establishment of cell polarity"/>
    <property type="evidence" value="ECO:0007669"/>
    <property type="project" value="TreeGrafter"/>
</dbReference>
<feature type="compositionally biased region" description="Low complexity" evidence="1">
    <location>
        <begin position="121"/>
        <end position="148"/>
    </location>
</feature>
<name>A0AAD4L7D3_9AGAM</name>
<feature type="chain" id="PRO_5042182225" evidence="3">
    <location>
        <begin position="25"/>
        <end position="860"/>
    </location>
</feature>
<dbReference type="GO" id="GO:0006972">
    <property type="term" value="P:hyperosmotic response"/>
    <property type="evidence" value="ECO:0007669"/>
    <property type="project" value="TreeGrafter"/>
</dbReference>
<evidence type="ECO:0000256" key="1">
    <source>
        <dbReference type="SAM" id="MobiDB-lite"/>
    </source>
</evidence>
<dbReference type="PANTHER" id="PTHR35778:SF1">
    <property type="entry name" value="SIGNALING MUCIN HKR1-RELATED"/>
    <property type="match status" value="1"/>
</dbReference>
<keyword evidence="3" id="KW-0732">Signal</keyword>
<feature type="compositionally biased region" description="Pro residues" evidence="1">
    <location>
        <begin position="108"/>
        <end position="120"/>
    </location>
</feature>
<feature type="compositionally biased region" description="Low complexity" evidence="1">
    <location>
        <begin position="185"/>
        <end position="203"/>
    </location>
</feature>
<feature type="compositionally biased region" description="Low complexity" evidence="1">
    <location>
        <begin position="257"/>
        <end position="271"/>
    </location>
</feature>
<comment type="caution">
    <text evidence="4">The sequence shown here is derived from an EMBL/GenBank/DDBJ whole genome shotgun (WGS) entry which is preliminary data.</text>
</comment>
<reference evidence="4" key="1">
    <citation type="submission" date="2022-01" db="EMBL/GenBank/DDBJ databases">
        <title>Comparative genomics reveals a dynamic genome evolution in the ectomycorrhizal milk-cap (Lactarius) mushrooms.</title>
        <authorList>
            <consortium name="DOE Joint Genome Institute"/>
            <person name="Lebreton A."/>
            <person name="Tang N."/>
            <person name="Kuo A."/>
            <person name="LaButti K."/>
            <person name="Drula E."/>
            <person name="Barry K."/>
            <person name="Clum A."/>
            <person name="Lipzen A."/>
            <person name="Mousain D."/>
            <person name="Ng V."/>
            <person name="Wang R."/>
            <person name="Wang X."/>
            <person name="Dai Y."/>
            <person name="Henrissat B."/>
            <person name="Grigoriev I.V."/>
            <person name="Guerin-Laguette A."/>
            <person name="Yu F."/>
            <person name="Martin F.M."/>
        </authorList>
    </citation>
    <scope>NUCLEOTIDE SEQUENCE</scope>
    <source>
        <strain evidence="4">QP</strain>
    </source>
</reference>
<dbReference type="GO" id="GO:0009986">
    <property type="term" value="C:cell surface"/>
    <property type="evidence" value="ECO:0007669"/>
    <property type="project" value="TreeGrafter"/>
</dbReference>
<protein>
    <submittedName>
        <fullName evidence="4">Uncharacterized protein</fullName>
    </submittedName>
</protein>
<feature type="region of interest" description="Disordered" evidence="1">
    <location>
        <begin position="165"/>
        <end position="511"/>
    </location>
</feature>
<evidence type="ECO:0000256" key="3">
    <source>
        <dbReference type="SAM" id="SignalP"/>
    </source>
</evidence>
<keyword evidence="2" id="KW-0472">Membrane</keyword>
<sequence length="860" mass="87940">MSLKFRLPLVFFFTFFLLLFSVHAHGPSPAHARRSLAFKKKLHRQLDIPGALGDISDEVGDLLGNTGPSTPDPRFRSTPSTDTTSPTTDPANTDPPSTTPPSSDAPSTTPPPSTSPPPSPDTSTSTPSTTSSGTSSSLLSSSTPSSDGSSCLLGLDLFGNCVLSVSSSSTSSQTTDSPPSPPTDSPTSQTTSTSSSPPASSPDTPTPTPTLDCPLGLVINGECVLPSSSSSTPPPSASSPSLTSEPPPSIPLPSITPDPDSSSSPPTTNPESPTPAPSSSPPIDPCGSVGRLLGLCSSNSSPPASTPPSISTPQTSPSANPPNSSSQSAPSPTSTPYQPVEPCGSLGIDLGLCTSLPSSATTSQPPSQPTGSSSSPPGSSLSSSFSPPALPTGSSVFTVTPPESCGPLGLCGSTTTSDSGTTVPSSPPGTQSQPSPSGQSGSSLTTSFPSGIPTSWSGTVSSSMSGSSDGTSLSSPPVIAFPSTNDTVSSTTSFSSTPTSGPSFPSFTPSPQGQLSYVTQASLLGTPVPTSSPVTLSDPDAVPPTLTIVSASNLPSTTTPVLLPSNLPARIYPPTQVDPNSLSGFSLVSILFDQFLSWSFVAQNTQSQGQLFLWLPTIIQSALGLPSEQVKTFALQVFLPATYSGPADVDMLQTTFLLYIPSGQVPVLANQIKVISSPFYTSLGEPYKTLASHVNPAYSLTSVQDPNAVPGTGTTSSVNSSGNKSRTDAIIGVASALGGLALVVLGVLIYRSVKRSRDLSHRRLSDPNAPNVPYPDRTGRDFDQDSVGGQRRRSFYFAEDSLRGQQAVQQTAVPVTQPQHEASQVEYSYRTSPDGVRERRAPVVTGAISAPILTQSSLNW</sequence>
<feature type="region of interest" description="Disordered" evidence="1">
    <location>
        <begin position="759"/>
        <end position="787"/>
    </location>
</feature>
<dbReference type="PANTHER" id="PTHR35778">
    <property type="entry name" value="SIGNALING MUCIN HKR1-RELATED"/>
    <property type="match status" value="1"/>
</dbReference>
<dbReference type="GO" id="GO:0005034">
    <property type="term" value="F:osmosensor activity"/>
    <property type="evidence" value="ECO:0007669"/>
    <property type="project" value="InterPro"/>
</dbReference>
<evidence type="ECO:0000313" key="4">
    <source>
        <dbReference type="EMBL" id="KAH8979904.1"/>
    </source>
</evidence>
<dbReference type="InterPro" id="IPR039295">
    <property type="entry name" value="MSB2"/>
</dbReference>
<keyword evidence="2" id="KW-0812">Transmembrane</keyword>
<feature type="compositionally biased region" description="Low complexity" evidence="1">
    <location>
        <begin position="77"/>
        <end position="107"/>
    </location>
</feature>
<evidence type="ECO:0000256" key="2">
    <source>
        <dbReference type="SAM" id="Phobius"/>
    </source>
</evidence>
<feature type="region of interest" description="Disordered" evidence="1">
    <location>
        <begin position="59"/>
        <end position="148"/>
    </location>
</feature>
<feature type="compositionally biased region" description="Low complexity" evidence="1">
    <location>
        <begin position="354"/>
        <end position="387"/>
    </location>
</feature>
<gene>
    <name evidence="4" type="ORF">EDB92DRAFT_1820751</name>
</gene>
<feature type="compositionally biased region" description="Low complexity" evidence="1">
    <location>
        <begin position="454"/>
        <end position="475"/>
    </location>
</feature>
<dbReference type="GO" id="GO:0001402">
    <property type="term" value="P:signal transduction involved in filamentous growth"/>
    <property type="evidence" value="ECO:0007669"/>
    <property type="project" value="TreeGrafter"/>
</dbReference>
<feature type="compositionally biased region" description="Low complexity" evidence="1">
    <location>
        <begin position="711"/>
        <end position="724"/>
    </location>
</feature>
<feature type="compositionally biased region" description="Pro residues" evidence="1">
    <location>
        <begin position="272"/>
        <end position="284"/>
    </location>
</feature>
<organism evidence="4 5">
    <name type="scientific">Lactarius akahatsu</name>
    <dbReference type="NCBI Taxonomy" id="416441"/>
    <lineage>
        <taxon>Eukaryota</taxon>
        <taxon>Fungi</taxon>
        <taxon>Dikarya</taxon>
        <taxon>Basidiomycota</taxon>
        <taxon>Agaricomycotina</taxon>
        <taxon>Agaricomycetes</taxon>
        <taxon>Russulales</taxon>
        <taxon>Russulaceae</taxon>
        <taxon>Lactarius</taxon>
    </lineage>
</organism>
<dbReference type="GO" id="GO:0007232">
    <property type="term" value="P:osmosensory signaling pathway via Sho1 osmosensor"/>
    <property type="evidence" value="ECO:0007669"/>
    <property type="project" value="InterPro"/>
</dbReference>
<keyword evidence="5" id="KW-1185">Reference proteome</keyword>
<feature type="compositionally biased region" description="Low complexity" evidence="1">
    <location>
        <begin position="166"/>
        <end position="177"/>
    </location>
</feature>
<feature type="region of interest" description="Disordered" evidence="1">
    <location>
        <begin position="811"/>
        <end position="837"/>
    </location>
</feature>
<feature type="compositionally biased region" description="Low complexity" evidence="1">
    <location>
        <begin position="297"/>
        <end position="336"/>
    </location>
</feature>
<evidence type="ECO:0000313" key="5">
    <source>
        <dbReference type="Proteomes" id="UP001201163"/>
    </source>
</evidence>
<accession>A0AAD4L7D3</accession>
<dbReference type="GO" id="GO:0031505">
    <property type="term" value="P:fungal-type cell wall organization"/>
    <property type="evidence" value="ECO:0007669"/>
    <property type="project" value="TreeGrafter"/>
</dbReference>
<feature type="compositionally biased region" description="Low complexity" evidence="1">
    <location>
        <begin position="412"/>
        <end position="447"/>
    </location>
</feature>
<dbReference type="PRINTS" id="PR01217">
    <property type="entry name" value="PRICHEXTENSN"/>
</dbReference>
<feature type="compositionally biased region" description="Pro residues" evidence="1">
    <location>
        <begin position="245"/>
        <end position="256"/>
    </location>
</feature>
<feature type="region of interest" description="Disordered" evidence="1">
    <location>
        <begin position="704"/>
        <end position="724"/>
    </location>
</feature>
<keyword evidence="2" id="KW-1133">Transmembrane helix</keyword>
<dbReference type="AlphaFoldDB" id="A0AAD4L7D3"/>
<feature type="signal peptide" evidence="3">
    <location>
        <begin position="1"/>
        <end position="24"/>
    </location>
</feature>
<dbReference type="GO" id="GO:0030427">
    <property type="term" value="C:site of polarized growth"/>
    <property type="evidence" value="ECO:0007669"/>
    <property type="project" value="TreeGrafter"/>
</dbReference>
<feature type="compositionally biased region" description="Polar residues" evidence="1">
    <location>
        <begin position="820"/>
        <end position="831"/>
    </location>
</feature>
<dbReference type="Proteomes" id="UP001201163">
    <property type="component" value="Unassembled WGS sequence"/>
</dbReference>